<dbReference type="EMBL" id="CAEZYR010000009">
    <property type="protein sequence ID" value="CAB4729939.1"/>
    <property type="molecule type" value="Genomic_DNA"/>
</dbReference>
<name>A0A6J7MAA1_9ZZZZ</name>
<evidence type="ECO:0000313" key="5">
    <source>
        <dbReference type="EMBL" id="CAB4909360.1"/>
    </source>
</evidence>
<dbReference type="Pfam" id="PF00106">
    <property type="entry name" value="adh_short"/>
    <property type="match status" value="1"/>
</dbReference>
<comment type="similarity">
    <text evidence="1">Belongs to the short-chain dehydrogenases/reductases (SDR) family.</text>
</comment>
<keyword evidence="2" id="KW-0560">Oxidoreductase</keyword>
<evidence type="ECO:0000313" key="6">
    <source>
        <dbReference type="EMBL" id="CAB4975439.1"/>
    </source>
</evidence>
<dbReference type="EMBL" id="CAFBOS010000001">
    <property type="protein sequence ID" value="CAB4975439.1"/>
    <property type="molecule type" value="Genomic_DNA"/>
</dbReference>
<dbReference type="CDD" id="cd05233">
    <property type="entry name" value="SDR_c"/>
    <property type="match status" value="1"/>
</dbReference>
<evidence type="ECO:0000256" key="1">
    <source>
        <dbReference type="ARBA" id="ARBA00006484"/>
    </source>
</evidence>
<dbReference type="PANTHER" id="PTHR43669">
    <property type="entry name" value="5-KETO-D-GLUCONATE 5-REDUCTASE"/>
    <property type="match status" value="1"/>
</dbReference>
<evidence type="ECO:0000313" key="4">
    <source>
        <dbReference type="EMBL" id="CAB4812407.1"/>
    </source>
</evidence>
<dbReference type="PRINTS" id="PR00081">
    <property type="entry name" value="GDHRDH"/>
</dbReference>
<dbReference type="EMBL" id="CAFBMH010000044">
    <property type="protein sequence ID" value="CAB4909360.1"/>
    <property type="molecule type" value="Genomic_DNA"/>
</dbReference>
<dbReference type="GO" id="GO:0016491">
    <property type="term" value="F:oxidoreductase activity"/>
    <property type="evidence" value="ECO:0007669"/>
    <property type="project" value="UniProtKB-KW"/>
</dbReference>
<dbReference type="AlphaFoldDB" id="A0A6J7MAA1"/>
<accession>A0A6J7MAA1</accession>
<evidence type="ECO:0000256" key="2">
    <source>
        <dbReference type="ARBA" id="ARBA00023002"/>
    </source>
</evidence>
<dbReference type="PANTHER" id="PTHR43669:SF8">
    <property type="entry name" value="SHORT-CHAIN TYPE DEHYDROGENASE_REDUCTASE-RELATED"/>
    <property type="match status" value="1"/>
</dbReference>
<reference evidence="6" key="1">
    <citation type="submission" date="2020-05" db="EMBL/GenBank/DDBJ databases">
        <authorList>
            <person name="Chiriac C."/>
            <person name="Salcher M."/>
            <person name="Ghai R."/>
            <person name="Kavagutti S V."/>
        </authorList>
    </citation>
    <scope>NUCLEOTIDE SEQUENCE</scope>
</reference>
<dbReference type="PRINTS" id="PR00080">
    <property type="entry name" value="SDRFAMILY"/>
</dbReference>
<dbReference type="Gene3D" id="3.40.50.720">
    <property type="entry name" value="NAD(P)-binding Rossmann-like Domain"/>
    <property type="match status" value="1"/>
</dbReference>
<dbReference type="InterPro" id="IPR036291">
    <property type="entry name" value="NAD(P)-bd_dom_sf"/>
</dbReference>
<organism evidence="6">
    <name type="scientific">freshwater metagenome</name>
    <dbReference type="NCBI Taxonomy" id="449393"/>
    <lineage>
        <taxon>unclassified sequences</taxon>
        <taxon>metagenomes</taxon>
        <taxon>ecological metagenomes</taxon>
    </lineage>
</organism>
<dbReference type="SUPFAM" id="SSF51735">
    <property type="entry name" value="NAD(P)-binding Rossmann-fold domains"/>
    <property type="match status" value="1"/>
</dbReference>
<evidence type="ECO:0000313" key="3">
    <source>
        <dbReference type="EMBL" id="CAB4729939.1"/>
    </source>
</evidence>
<dbReference type="InterPro" id="IPR002347">
    <property type="entry name" value="SDR_fam"/>
</dbReference>
<protein>
    <submittedName>
        <fullName evidence="6">Unannotated protein</fullName>
    </submittedName>
</protein>
<dbReference type="EMBL" id="CAFABA010000002">
    <property type="protein sequence ID" value="CAB4812407.1"/>
    <property type="molecule type" value="Genomic_DNA"/>
</dbReference>
<sequence>MLQELEGKVAVVTGAGSGIGAALCRGFADEGMRVVVADIDATRAQAVASSLPESIACVVDVADGDAVARLADDAFAAWGQVDVLCNNAGVFQGGLSWERSVVDWDWVLGVNLYGIIHAIRSFVPRMIAQGTDGHIVNTASVAAFVAGAASSPYVVSKCAAFSLSECLALDLAAVGSTIGVSVLTPSSIDTAIAHTAAVRPTRFGRDDTPDGAMVAQGLAAITGQGIPPAEVVGPVLAAIRSGEFLVPTKPSYAAQIRNRFESLIERQLPAHIGVD</sequence>
<gene>
    <name evidence="3" type="ORF">UFOPK2754_00405</name>
    <name evidence="4" type="ORF">UFOPK3139_00078</name>
    <name evidence="5" type="ORF">UFOPK3543_01383</name>
    <name evidence="6" type="ORF">UFOPK3967_00023</name>
</gene>
<proteinExistence type="inferred from homology"/>